<protein>
    <submittedName>
        <fullName evidence="2">DUF58 domain-containing protein</fullName>
    </submittedName>
</protein>
<reference evidence="2 3" key="1">
    <citation type="submission" date="2021-02" db="EMBL/GenBank/DDBJ databases">
        <title>Paracoccus methylovroum sp.nov., a new methanol and methylamine utilizing methylotrophic denitrifer.</title>
        <authorList>
            <person name="Timsy T."/>
            <person name="Behrendt U."/>
            <person name="Ulrich A."/>
            <person name="Spanner T."/>
            <person name="Foesel B.U."/>
            <person name="Horn M.A."/>
            <person name="Kolb S."/>
        </authorList>
    </citation>
    <scope>NUCLEOTIDE SEQUENCE [LARGE SCALE GENOMIC DNA]</scope>
    <source>
        <strain evidence="2 3">H4-D09</strain>
        <plasmid evidence="2 3">p1</plasmid>
    </source>
</reference>
<accession>A0ABX7JNT0</accession>
<evidence type="ECO:0000313" key="2">
    <source>
        <dbReference type="EMBL" id="QRZ14619.1"/>
    </source>
</evidence>
<keyword evidence="3" id="KW-1185">Reference proteome</keyword>
<proteinExistence type="predicted"/>
<gene>
    <name evidence="2" type="ORF">JWJ88_12290</name>
</gene>
<dbReference type="Proteomes" id="UP000663629">
    <property type="component" value="Plasmid p1"/>
</dbReference>
<geneLocation type="plasmid" evidence="2 3">
    <name>p1</name>
</geneLocation>
<keyword evidence="2" id="KW-0614">Plasmid</keyword>
<dbReference type="InterPro" id="IPR002881">
    <property type="entry name" value="DUF58"/>
</dbReference>
<dbReference type="PANTHER" id="PTHR33608">
    <property type="entry name" value="BLL2464 PROTEIN"/>
    <property type="match status" value="1"/>
</dbReference>
<evidence type="ECO:0000313" key="3">
    <source>
        <dbReference type="Proteomes" id="UP000663629"/>
    </source>
</evidence>
<dbReference type="EMBL" id="CP070369">
    <property type="protein sequence ID" value="QRZ14619.1"/>
    <property type="molecule type" value="Genomic_DNA"/>
</dbReference>
<dbReference type="PANTHER" id="PTHR33608:SF12">
    <property type="entry name" value="DUF58 DOMAIN-CONTAINING PROTEIN"/>
    <property type="match status" value="1"/>
</dbReference>
<feature type="domain" description="DUF58" evidence="1">
    <location>
        <begin position="5"/>
        <end position="150"/>
    </location>
</feature>
<name>A0ABX7JNT0_9RHOB</name>
<evidence type="ECO:0000259" key="1">
    <source>
        <dbReference type="Pfam" id="PF01882"/>
    </source>
</evidence>
<sequence>MDLREIRAFADGDDMRRIDPGATARTGQLHVRSFHEDRDDVTLLIADFRHAMLWGTGAALRSVRGARWLARIGWQAVARGASVALMAVGDDGPMLLNAGTGAAQMQALATLMAQAHDAALNRRAHWTDLAPALAQARRMVPPGGQVHLATGPDGLAGTDAALSQLARGRQMRIHLILDPAETAPPTAALSVSDGHATRHGRLSVFDPVPLMAHLRGLGVETETVLPDDTG</sequence>
<organism evidence="2 3">
    <name type="scientific">Paracoccus methylovorus</name>
    <dbReference type="NCBI Taxonomy" id="2812658"/>
    <lineage>
        <taxon>Bacteria</taxon>
        <taxon>Pseudomonadati</taxon>
        <taxon>Pseudomonadota</taxon>
        <taxon>Alphaproteobacteria</taxon>
        <taxon>Rhodobacterales</taxon>
        <taxon>Paracoccaceae</taxon>
        <taxon>Paracoccus</taxon>
    </lineage>
</organism>
<dbReference type="Pfam" id="PF01882">
    <property type="entry name" value="DUF58"/>
    <property type="match status" value="1"/>
</dbReference>